<evidence type="ECO:0000256" key="12">
    <source>
        <dbReference type="SAM" id="Phobius"/>
    </source>
</evidence>
<dbReference type="Gene3D" id="1.20.1250.20">
    <property type="entry name" value="MFS general substrate transporter like domains"/>
    <property type="match status" value="1"/>
</dbReference>
<dbReference type="GO" id="GO:0006811">
    <property type="term" value="P:monoatomic ion transport"/>
    <property type="evidence" value="ECO:0007669"/>
    <property type="project" value="UniProtKB-KW"/>
</dbReference>
<dbReference type="InterPro" id="IPR008509">
    <property type="entry name" value="MOT2/MFSD5"/>
</dbReference>
<dbReference type="GO" id="GO:0005886">
    <property type="term" value="C:plasma membrane"/>
    <property type="evidence" value="ECO:0007669"/>
    <property type="project" value="UniProtKB-SubCell"/>
</dbReference>
<dbReference type="PANTHER" id="PTHR23516">
    <property type="entry name" value="SAM (S-ADENOSYL METHIONINE) TRANSPORTER"/>
    <property type="match status" value="1"/>
</dbReference>
<evidence type="ECO:0000256" key="11">
    <source>
        <dbReference type="ARBA" id="ARBA00032555"/>
    </source>
</evidence>
<evidence type="ECO:0000256" key="4">
    <source>
        <dbReference type="ARBA" id="ARBA00022448"/>
    </source>
</evidence>
<protein>
    <recommendedName>
        <fullName evidence="3">Molybdate-anion transporter</fullName>
    </recommendedName>
    <alternativeName>
        <fullName evidence="10">Major facilitator superfamily domain-containing protein 5</fullName>
    </alternativeName>
    <alternativeName>
        <fullName evidence="11">Molybdate transporter 2 homolog</fullName>
    </alternativeName>
</protein>
<feature type="transmembrane region" description="Helical" evidence="12">
    <location>
        <begin position="409"/>
        <end position="426"/>
    </location>
</feature>
<dbReference type="EMBL" id="CAJPEV010000487">
    <property type="protein sequence ID" value="CAG0885777.1"/>
    <property type="molecule type" value="Genomic_DNA"/>
</dbReference>
<dbReference type="Pfam" id="PF05631">
    <property type="entry name" value="MFS_5"/>
    <property type="match status" value="1"/>
</dbReference>
<accession>A0A7R8X4N9</accession>
<evidence type="ECO:0000256" key="1">
    <source>
        <dbReference type="ARBA" id="ARBA00003019"/>
    </source>
</evidence>
<gene>
    <name evidence="13" type="ORF">DSTB1V02_LOCUS3648</name>
</gene>
<feature type="transmembrane region" description="Helical" evidence="12">
    <location>
        <begin position="76"/>
        <end position="95"/>
    </location>
</feature>
<feature type="transmembrane region" description="Helical" evidence="12">
    <location>
        <begin position="107"/>
        <end position="129"/>
    </location>
</feature>
<keyword evidence="5" id="KW-1003">Cell membrane</keyword>
<evidence type="ECO:0000256" key="2">
    <source>
        <dbReference type="ARBA" id="ARBA00004651"/>
    </source>
</evidence>
<keyword evidence="9 12" id="KW-0472">Membrane</keyword>
<dbReference type="AlphaFoldDB" id="A0A7R8X4N9"/>
<name>A0A7R8X4N9_9CRUS</name>
<evidence type="ECO:0000313" key="14">
    <source>
        <dbReference type="Proteomes" id="UP000677054"/>
    </source>
</evidence>
<keyword evidence="14" id="KW-1185">Reference proteome</keyword>
<sequence length="454" mass="51142">MNGVIYPLFVVLCIIAAVLQQKTSRTNLELAARSNPDFVNFQRRFFVVYFAALFSDWLQGPYVYRLYATYGFESGTIAILYIIGFAASALFGTFTGPLADRFGRKRLCLLFCLLYSICCLTKLSANFYMLAFGRILGGISTSILFSSFESWYIYEHVQHYDFPQEWIMGTFSKTTFWNGFLAIMAGIAANATAEWMNFGPVGPFLLAIPILALCAVLILKNWDENQGNEKGEFSRQCMGGLNRILQEEKILLLGFVQSIFESVMYIFVFLWTPTLDVYSTLLPLGIIFSCFMVCIMIGSSLYELIVSTGKYTSEHTLTWCLIMSGVSMFISFIFAKETEENTMLFIIPLVGFLILEVAVGMYYPGIGFLRSQEVPEAYRAAIMNWFRVPLNVITCGGLLWLQGDKSHKIRSVYFACVVLCLIGLLAKQKFSALRRQAGIIASSPSKQNILPTDD</sequence>
<feature type="transmembrane region" description="Helical" evidence="12">
    <location>
        <begin position="250"/>
        <end position="272"/>
    </location>
</feature>
<evidence type="ECO:0000256" key="6">
    <source>
        <dbReference type="ARBA" id="ARBA00022692"/>
    </source>
</evidence>
<evidence type="ECO:0000256" key="3">
    <source>
        <dbReference type="ARBA" id="ARBA00021242"/>
    </source>
</evidence>
<proteinExistence type="predicted"/>
<organism evidence="13">
    <name type="scientific">Darwinula stevensoni</name>
    <dbReference type="NCBI Taxonomy" id="69355"/>
    <lineage>
        <taxon>Eukaryota</taxon>
        <taxon>Metazoa</taxon>
        <taxon>Ecdysozoa</taxon>
        <taxon>Arthropoda</taxon>
        <taxon>Crustacea</taxon>
        <taxon>Oligostraca</taxon>
        <taxon>Ostracoda</taxon>
        <taxon>Podocopa</taxon>
        <taxon>Podocopida</taxon>
        <taxon>Darwinulocopina</taxon>
        <taxon>Darwinuloidea</taxon>
        <taxon>Darwinulidae</taxon>
        <taxon>Darwinula</taxon>
    </lineage>
</organism>
<dbReference type="Proteomes" id="UP000677054">
    <property type="component" value="Unassembled WGS sequence"/>
</dbReference>
<keyword evidence="6 12" id="KW-0812">Transmembrane</keyword>
<keyword evidence="8" id="KW-0406">Ion transport</keyword>
<dbReference type="InterPro" id="IPR036259">
    <property type="entry name" value="MFS_trans_sf"/>
</dbReference>
<keyword evidence="7 12" id="KW-1133">Transmembrane helix</keyword>
<feature type="transmembrane region" description="Helical" evidence="12">
    <location>
        <begin position="384"/>
        <end position="403"/>
    </location>
</feature>
<feature type="transmembrane region" description="Helical" evidence="12">
    <location>
        <begin position="317"/>
        <end position="335"/>
    </location>
</feature>
<comment type="function">
    <text evidence="1">Mediates high-affinity intracellular uptake of the rare oligo-element molybdenum.</text>
</comment>
<comment type="subcellular location">
    <subcellularLocation>
        <location evidence="2">Cell membrane</location>
        <topology evidence="2">Multi-pass membrane protein</topology>
    </subcellularLocation>
</comment>
<keyword evidence="4" id="KW-0813">Transport</keyword>
<dbReference type="PANTHER" id="PTHR23516:SF1">
    <property type="entry name" value="MOLYBDATE-ANION TRANSPORTER"/>
    <property type="match status" value="1"/>
</dbReference>
<reference evidence="13" key="1">
    <citation type="submission" date="2020-11" db="EMBL/GenBank/DDBJ databases">
        <authorList>
            <person name="Tran Van P."/>
        </authorList>
    </citation>
    <scope>NUCLEOTIDE SEQUENCE</scope>
</reference>
<feature type="transmembrane region" description="Helical" evidence="12">
    <location>
        <begin position="6"/>
        <end position="24"/>
    </location>
</feature>
<feature type="transmembrane region" description="Helical" evidence="12">
    <location>
        <begin position="175"/>
        <end position="195"/>
    </location>
</feature>
<dbReference type="SUPFAM" id="SSF103473">
    <property type="entry name" value="MFS general substrate transporter"/>
    <property type="match status" value="1"/>
</dbReference>
<dbReference type="CDD" id="cd17487">
    <property type="entry name" value="MFS_MFSD5_like"/>
    <property type="match status" value="1"/>
</dbReference>
<feature type="transmembrane region" description="Helical" evidence="12">
    <location>
        <begin position="341"/>
        <end position="363"/>
    </location>
</feature>
<evidence type="ECO:0000256" key="9">
    <source>
        <dbReference type="ARBA" id="ARBA00023136"/>
    </source>
</evidence>
<dbReference type="GO" id="GO:0015098">
    <property type="term" value="F:molybdate ion transmembrane transporter activity"/>
    <property type="evidence" value="ECO:0007669"/>
    <property type="project" value="InterPro"/>
</dbReference>
<feature type="transmembrane region" description="Helical" evidence="12">
    <location>
        <begin position="284"/>
        <end position="305"/>
    </location>
</feature>
<evidence type="ECO:0000256" key="8">
    <source>
        <dbReference type="ARBA" id="ARBA00023065"/>
    </source>
</evidence>
<feature type="transmembrane region" description="Helical" evidence="12">
    <location>
        <begin position="45"/>
        <end position="64"/>
    </location>
</feature>
<dbReference type="OrthoDB" id="263957at2759"/>
<evidence type="ECO:0000256" key="7">
    <source>
        <dbReference type="ARBA" id="ARBA00022989"/>
    </source>
</evidence>
<dbReference type="EMBL" id="LR900004">
    <property type="protein sequence ID" value="CAD7243734.1"/>
    <property type="molecule type" value="Genomic_DNA"/>
</dbReference>
<feature type="transmembrane region" description="Helical" evidence="12">
    <location>
        <begin position="201"/>
        <end position="219"/>
    </location>
</feature>
<evidence type="ECO:0000256" key="10">
    <source>
        <dbReference type="ARBA" id="ARBA00030646"/>
    </source>
</evidence>
<evidence type="ECO:0000256" key="5">
    <source>
        <dbReference type="ARBA" id="ARBA00022475"/>
    </source>
</evidence>
<feature type="transmembrane region" description="Helical" evidence="12">
    <location>
        <begin position="135"/>
        <end position="154"/>
    </location>
</feature>
<evidence type="ECO:0000313" key="13">
    <source>
        <dbReference type="EMBL" id="CAD7243734.1"/>
    </source>
</evidence>